<protein>
    <recommendedName>
        <fullName evidence="3">Prepilin-type N-terminal cleavage/methylation domain-containing protein</fullName>
    </recommendedName>
</protein>
<evidence type="ECO:0000313" key="2">
    <source>
        <dbReference type="Proteomes" id="UP001165089"/>
    </source>
</evidence>
<proteinExistence type="predicted"/>
<dbReference type="Proteomes" id="UP001165089">
    <property type="component" value="Unassembled WGS sequence"/>
</dbReference>
<comment type="caution">
    <text evidence="1">The sequence shown here is derived from an EMBL/GenBank/DDBJ whole genome shotgun (WGS) entry which is preliminary data.</text>
</comment>
<name>A0ABQ5Q3V8_9BACT</name>
<reference evidence="1 2" key="1">
    <citation type="journal article" date="2023" name="Antonie Van Leeuwenhoek">
        <title>Mesoterricola silvestris gen. nov., sp. nov., Mesoterricola sediminis sp. nov., Geothrix oryzae sp. nov., Geothrix edaphica sp. nov., Geothrix rubra sp. nov., and Geothrix limicola sp. nov., six novel members of Acidobacteriota isolated from soils.</title>
        <authorList>
            <person name="Itoh H."/>
            <person name="Sugisawa Y."/>
            <person name="Mise K."/>
            <person name="Xu Z."/>
            <person name="Kuniyasu M."/>
            <person name="Ushijima N."/>
            <person name="Kawano K."/>
            <person name="Kobayashi E."/>
            <person name="Shiratori Y."/>
            <person name="Masuda Y."/>
            <person name="Senoo K."/>
        </authorList>
    </citation>
    <scope>NUCLEOTIDE SEQUENCE [LARGE SCALE GENOMIC DNA]</scope>
    <source>
        <strain evidence="1 2">Red803</strain>
    </source>
</reference>
<organism evidence="1 2">
    <name type="scientific">Geothrix rubra</name>
    <dbReference type="NCBI Taxonomy" id="2927977"/>
    <lineage>
        <taxon>Bacteria</taxon>
        <taxon>Pseudomonadati</taxon>
        <taxon>Acidobacteriota</taxon>
        <taxon>Holophagae</taxon>
        <taxon>Holophagales</taxon>
        <taxon>Holophagaceae</taxon>
        <taxon>Geothrix</taxon>
    </lineage>
</organism>
<dbReference type="EMBL" id="BSDD01000002">
    <property type="protein sequence ID" value="GLH69414.1"/>
    <property type="molecule type" value="Genomic_DNA"/>
</dbReference>
<sequence length="174" mass="18903">MGTGLLRIPLTGAGRHAQRGVSLLDFTLTMGISGLLALVGATQWHPGHAELGAAQHELAESLDQAFVMARARGVNVTVGLGNGQGPNHLPIRLGRRVKWGKPARVPLPPGMDDPAKADIQGEAHPLITVTPRHTATASCWFLNDGEEVLCMRLSNRGRVRMLRWRPDLRHWARA</sequence>
<accession>A0ABQ5Q3V8</accession>
<evidence type="ECO:0000313" key="1">
    <source>
        <dbReference type="EMBL" id="GLH69414.1"/>
    </source>
</evidence>
<evidence type="ECO:0008006" key="3">
    <source>
        <dbReference type="Google" id="ProtNLM"/>
    </source>
</evidence>
<gene>
    <name evidence="1" type="ORF">GETHPA_09470</name>
</gene>
<keyword evidence="2" id="KW-1185">Reference proteome</keyword>
<dbReference type="RefSeq" id="WP_285723434.1">
    <property type="nucleotide sequence ID" value="NZ_BSDD01000002.1"/>
</dbReference>